<gene>
    <name evidence="1" type="ORF">ES332_A05G278900v1</name>
</gene>
<dbReference type="AlphaFoldDB" id="A0A5D2QK96"/>
<dbReference type="EMBL" id="CM017614">
    <property type="protein sequence ID" value="TYI28926.1"/>
    <property type="molecule type" value="Genomic_DNA"/>
</dbReference>
<evidence type="ECO:0000313" key="1">
    <source>
        <dbReference type="EMBL" id="TYI28926.1"/>
    </source>
</evidence>
<reference evidence="1 2" key="1">
    <citation type="submission" date="2019-07" db="EMBL/GenBank/DDBJ databases">
        <title>WGS assembly of Gossypium tomentosum.</title>
        <authorList>
            <person name="Chen Z.J."/>
            <person name="Sreedasyam A."/>
            <person name="Ando A."/>
            <person name="Song Q."/>
            <person name="De L."/>
            <person name="Hulse-Kemp A."/>
            <person name="Ding M."/>
            <person name="Ye W."/>
            <person name="Kirkbride R."/>
            <person name="Jenkins J."/>
            <person name="Plott C."/>
            <person name="Lovell J."/>
            <person name="Lin Y.-M."/>
            <person name="Vaughn R."/>
            <person name="Liu B."/>
            <person name="Li W."/>
            <person name="Simpson S."/>
            <person name="Scheffler B."/>
            <person name="Saski C."/>
            <person name="Grover C."/>
            <person name="Hu G."/>
            <person name="Conover J."/>
            <person name="Carlson J."/>
            <person name="Shu S."/>
            <person name="Boston L."/>
            <person name="Williams M."/>
            <person name="Peterson D."/>
            <person name="Mcgee K."/>
            <person name="Jones D."/>
            <person name="Wendel J."/>
            <person name="Stelly D."/>
            <person name="Grimwood J."/>
            <person name="Schmutz J."/>
        </authorList>
    </citation>
    <scope>NUCLEOTIDE SEQUENCE [LARGE SCALE GENOMIC DNA]</scope>
    <source>
        <strain evidence="1">7179.01</strain>
    </source>
</reference>
<keyword evidence="2" id="KW-1185">Reference proteome</keyword>
<dbReference type="Proteomes" id="UP000322667">
    <property type="component" value="Chromosome A05"/>
</dbReference>
<name>A0A5D2QK96_GOSTO</name>
<organism evidence="1 2">
    <name type="scientific">Gossypium tomentosum</name>
    <name type="common">Hawaiian cotton</name>
    <name type="synonym">Gossypium sandvicense</name>
    <dbReference type="NCBI Taxonomy" id="34277"/>
    <lineage>
        <taxon>Eukaryota</taxon>
        <taxon>Viridiplantae</taxon>
        <taxon>Streptophyta</taxon>
        <taxon>Embryophyta</taxon>
        <taxon>Tracheophyta</taxon>
        <taxon>Spermatophyta</taxon>
        <taxon>Magnoliopsida</taxon>
        <taxon>eudicotyledons</taxon>
        <taxon>Gunneridae</taxon>
        <taxon>Pentapetalae</taxon>
        <taxon>rosids</taxon>
        <taxon>malvids</taxon>
        <taxon>Malvales</taxon>
        <taxon>Malvaceae</taxon>
        <taxon>Malvoideae</taxon>
        <taxon>Gossypium</taxon>
    </lineage>
</organism>
<evidence type="ECO:0000313" key="2">
    <source>
        <dbReference type="Proteomes" id="UP000322667"/>
    </source>
</evidence>
<proteinExistence type="predicted"/>
<protein>
    <submittedName>
        <fullName evidence="1">Uncharacterized protein</fullName>
    </submittedName>
</protein>
<accession>A0A5D2QK96</accession>
<sequence>MGGLAKGFLQSSLAFCPPRTIIEQVLPFLLWSFMEFLTLLVSSYLLARVLIAAVVPTPEVKGVEVSRVLSASFVCMYPSQ</sequence>